<accession>A2CBY6</accession>
<dbReference type="AlphaFoldDB" id="A2CBY6"/>
<evidence type="ECO:0000313" key="2">
    <source>
        <dbReference type="Proteomes" id="UP000002274"/>
    </source>
</evidence>
<dbReference type="EMBL" id="CP000554">
    <property type="protein sequence ID" value="ABM78996.1"/>
    <property type="molecule type" value="Genomic_DNA"/>
</dbReference>
<dbReference type="PANTHER" id="PTHR39517:SF1">
    <property type="entry name" value="LIPID-A-DISACCHARIDE SYNTHASE"/>
    <property type="match status" value="1"/>
</dbReference>
<dbReference type="STRING" id="59922.P9303_22611"/>
<gene>
    <name evidence="1" type="ordered locus">P9303_22611</name>
</gene>
<organism evidence="1 2">
    <name type="scientific">Prochlorococcus marinus (strain MIT 9303)</name>
    <dbReference type="NCBI Taxonomy" id="59922"/>
    <lineage>
        <taxon>Bacteria</taxon>
        <taxon>Bacillati</taxon>
        <taxon>Cyanobacteriota</taxon>
        <taxon>Cyanophyceae</taxon>
        <taxon>Synechococcales</taxon>
        <taxon>Prochlorococcaceae</taxon>
        <taxon>Prochlorococcus</taxon>
    </lineage>
</organism>
<dbReference type="Proteomes" id="UP000002274">
    <property type="component" value="Chromosome"/>
</dbReference>
<proteinExistence type="predicted"/>
<dbReference type="InterPro" id="IPR019994">
    <property type="entry name" value="Lipid-A-disac_synthase-rel_put"/>
</dbReference>
<protein>
    <submittedName>
        <fullName evidence="1">Uncharacterized protein conserved in bacteria</fullName>
    </submittedName>
</protein>
<reference evidence="1 2" key="1">
    <citation type="journal article" date="2007" name="PLoS Genet.">
        <title>Patterns and implications of gene gain and loss in the evolution of Prochlorococcus.</title>
        <authorList>
            <person name="Kettler G.C."/>
            <person name="Martiny A.C."/>
            <person name="Huang K."/>
            <person name="Zucker J."/>
            <person name="Coleman M.L."/>
            <person name="Rodrigue S."/>
            <person name="Chen F."/>
            <person name="Lapidus A."/>
            <person name="Ferriera S."/>
            <person name="Johnson J."/>
            <person name="Steglich C."/>
            <person name="Church G.M."/>
            <person name="Richardson P."/>
            <person name="Chisholm S.W."/>
        </authorList>
    </citation>
    <scope>NUCLEOTIDE SEQUENCE [LARGE SCALE GENOMIC DNA]</scope>
    <source>
        <strain evidence="1 2">MIT 9303</strain>
    </source>
</reference>
<name>A2CBY6_PROM3</name>
<dbReference type="NCBIfam" id="TIGR03492">
    <property type="entry name" value="lipid-A-disaccharide synthase-related protein"/>
    <property type="match status" value="1"/>
</dbReference>
<evidence type="ECO:0000313" key="1">
    <source>
        <dbReference type="EMBL" id="ABM78996.1"/>
    </source>
</evidence>
<dbReference type="KEGG" id="pmf:P9303_22611"/>
<sequence>MQRTKTRTRQLLQLVWRTLSKAAPRFELGIKDLQSSALPLGHAAARETQFPSADRISHSASSLLVICNGHGEDLIALRVLEALHRKCPNLPIEVLPLVGVGQAFEHALAAGWLQRLGPSAPLPSGGFSNQSLRGLIADLAAGLTLLSWRQWRCVRRSAKAGKAILAVGDLLPLLMAWSSGGTYGFIGTPKSDYTWRSGPGRALSDHYHRLKGSEWDPWEWALMRSSRCRVVAVRDHLTARGLRRHGVAAKAPGNPMMDGFKVESIPAALNRCRRLLLLCGSRMPEAGTNFKRLLEGLDQLNSDLPLAVLVAFGSQPSLNQLEAILRTDGYLPSPPPIDILGAKACWVKGTQLLLLGPGQFNRWAAWTEVGLVTAGTATEQLVGLGIPALSMPGPGPQFKRQFAMRQSRLLGGAVLPCQSKEELADRLQRLLKDDSLRQRLGRIGNRRMGTAGGSAALAALISQLLLGHTRAPRQRSFDPP</sequence>
<dbReference type="PANTHER" id="PTHR39517">
    <property type="entry name" value="SLL0192 PROTEIN"/>
    <property type="match status" value="1"/>
</dbReference>
<dbReference type="SUPFAM" id="SSF53756">
    <property type="entry name" value="UDP-Glycosyltransferase/glycogen phosphorylase"/>
    <property type="match status" value="1"/>
</dbReference>
<dbReference type="HOGENOM" id="CLU_035659_0_0_3"/>